<name>A0AA40HRU0_CNENI</name>
<evidence type="ECO:0000256" key="2">
    <source>
        <dbReference type="ARBA" id="ARBA00022475"/>
    </source>
</evidence>
<keyword evidence="10" id="KW-0807">Transducer</keyword>
<feature type="region of interest" description="Disordered" evidence="11">
    <location>
        <begin position="280"/>
        <end position="383"/>
    </location>
</feature>
<dbReference type="GO" id="GO:1905835">
    <property type="term" value="P:cellular response to pyrimidine ribonucleotide"/>
    <property type="evidence" value="ECO:0007669"/>
    <property type="project" value="TreeGrafter"/>
</dbReference>
<keyword evidence="6 12" id="KW-0472">Membrane</keyword>
<dbReference type="InterPro" id="IPR000276">
    <property type="entry name" value="GPCR_Rhodpsn"/>
</dbReference>
<evidence type="ECO:0000313" key="15">
    <source>
        <dbReference type="Proteomes" id="UP001177744"/>
    </source>
</evidence>
<feature type="transmembrane region" description="Helical" evidence="12">
    <location>
        <begin position="32"/>
        <end position="52"/>
    </location>
</feature>
<dbReference type="AlphaFoldDB" id="A0AA40HRU0"/>
<dbReference type="SUPFAM" id="SSF81321">
    <property type="entry name" value="Family A G protein-coupled receptor-like"/>
    <property type="match status" value="1"/>
</dbReference>
<dbReference type="PRINTS" id="PR01068">
    <property type="entry name" value="P2Y6PRNOCPTR"/>
</dbReference>
<dbReference type="PRINTS" id="PR01157">
    <property type="entry name" value="P2YPURNOCPTR"/>
</dbReference>
<keyword evidence="2" id="KW-1003">Cell membrane</keyword>
<evidence type="ECO:0000256" key="4">
    <source>
        <dbReference type="ARBA" id="ARBA00022989"/>
    </source>
</evidence>
<gene>
    <name evidence="14" type="ORF">QTO34_003897</name>
</gene>
<comment type="subcellular location">
    <subcellularLocation>
        <location evidence="1">Cell membrane</location>
        <topology evidence="1">Multi-pass membrane protein</topology>
    </subcellularLocation>
</comment>
<keyword evidence="9" id="KW-0325">Glycoprotein</keyword>
<dbReference type="EMBL" id="JAULJE010000013">
    <property type="protein sequence ID" value="KAK1336097.1"/>
    <property type="molecule type" value="Genomic_DNA"/>
</dbReference>
<dbReference type="PANTHER" id="PTHR24231:SF16">
    <property type="entry name" value="P2Y PURINOCEPTOR 6"/>
    <property type="match status" value="1"/>
</dbReference>
<keyword evidence="8" id="KW-0675">Receptor</keyword>
<proteinExistence type="predicted"/>
<dbReference type="Proteomes" id="UP001177744">
    <property type="component" value="Unassembled WGS sequence"/>
</dbReference>
<sequence>MEWHNDTSQALGSPPTTCVYRENFKRLLLPPVYSVVLAAGLPLNICVIVQICSSRRALTRSAVYTLNLALADLLYACSLPLLIYNYARGDHWPFGDFTCRLVRFLFYANLHGSILFLTCISFQRYLGICYPLAPWHKRGGRRAAWVVCGAVWLAVTTQCLPTAFFASTGIQRNRTVCYDLSSPALATRYLPYGMALTVIGFLLPFAALLACYCRLARRLCRQDGPAGPVAQERRGKAARMAVVVAAVFAISFLPFHITKTAYLAVRSTPGVSCPVLEALQPPTKARGPSPVPTACWTPSSSTSPRRSSAGGRTNCSRNSPPSGSGRAAEPTGQDRPRCLTHSYLLSPFSGPGLVGTDSEQPEPGSAGGPGSHGEVERPCEAAHTNIRDVYCN</sequence>
<dbReference type="PANTHER" id="PTHR24231">
    <property type="entry name" value="PURINOCEPTOR-RELATED G-PROTEIN COUPLED RECEPTOR"/>
    <property type="match status" value="1"/>
</dbReference>
<keyword evidence="15" id="KW-1185">Reference proteome</keyword>
<evidence type="ECO:0000256" key="11">
    <source>
        <dbReference type="SAM" id="MobiDB-lite"/>
    </source>
</evidence>
<evidence type="ECO:0000256" key="10">
    <source>
        <dbReference type="ARBA" id="ARBA00023224"/>
    </source>
</evidence>
<dbReference type="InterPro" id="IPR001973">
    <property type="entry name" value="P2Y6_rcpt"/>
</dbReference>
<dbReference type="GO" id="GO:0005886">
    <property type="term" value="C:plasma membrane"/>
    <property type="evidence" value="ECO:0007669"/>
    <property type="project" value="UniProtKB-SubCell"/>
</dbReference>
<evidence type="ECO:0000313" key="14">
    <source>
        <dbReference type="EMBL" id="KAK1336097.1"/>
    </source>
</evidence>
<comment type="caution">
    <text evidence="14">The sequence shown here is derived from an EMBL/GenBank/DDBJ whole genome shotgun (WGS) entry which is preliminary data.</text>
</comment>
<keyword evidence="4 12" id="KW-1133">Transmembrane helix</keyword>
<evidence type="ECO:0000259" key="13">
    <source>
        <dbReference type="PROSITE" id="PS50262"/>
    </source>
</evidence>
<evidence type="ECO:0000256" key="3">
    <source>
        <dbReference type="ARBA" id="ARBA00022692"/>
    </source>
</evidence>
<feature type="transmembrane region" description="Helical" evidence="12">
    <location>
        <begin position="237"/>
        <end position="257"/>
    </location>
</feature>
<evidence type="ECO:0000256" key="12">
    <source>
        <dbReference type="SAM" id="Phobius"/>
    </source>
</evidence>
<keyword evidence="3 12" id="KW-0812">Transmembrane</keyword>
<dbReference type="Pfam" id="PF00001">
    <property type="entry name" value="7tm_1"/>
    <property type="match status" value="1"/>
</dbReference>
<evidence type="ECO:0000256" key="8">
    <source>
        <dbReference type="ARBA" id="ARBA00023170"/>
    </source>
</evidence>
<feature type="transmembrane region" description="Helical" evidence="12">
    <location>
        <begin position="64"/>
        <end position="84"/>
    </location>
</feature>
<dbReference type="PRINTS" id="PR00237">
    <property type="entry name" value="GPCRRHODOPSN"/>
</dbReference>
<evidence type="ECO:0000256" key="9">
    <source>
        <dbReference type="ARBA" id="ARBA00023180"/>
    </source>
</evidence>
<dbReference type="PROSITE" id="PS50262">
    <property type="entry name" value="G_PROTEIN_RECEP_F1_2"/>
    <property type="match status" value="1"/>
</dbReference>
<dbReference type="GO" id="GO:0045030">
    <property type="term" value="F:G protein-coupled UTP receptor activity"/>
    <property type="evidence" value="ECO:0007669"/>
    <property type="project" value="TreeGrafter"/>
</dbReference>
<dbReference type="GO" id="GO:0001621">
    <property type="term" value="F:G protein-coupled ADP receptor activity"/>
    <property type="evidence" value="ECO:0007669"/>
    <property type="project" value="TreeGrafter"/>
</dbReference>
<organism evidence="14 15">
    <name type="scientific">Cnephaeus nilssonii</name>
    <name type="common">Northern bat</name>
    <name type="synonym">Eptesicus nilssonii</name>
    <dbReference type="NCBI Taxonomy" id="3371016"/>
    <lineage>
        <taxon>Eukaryota</taxon>
        <taxon>Metazoa</taxon>
        <taxon>Chordata</taxon>
        <taxon>Craniata</taxon>
        <taxon>Vertebrata</taxon>
        <taxon>Euteleostomi</taxon>
        <taxon>Mammalia</taxon>
        <taxon>Eutheria</taxon>
        <taxon>Laurasiatheria</taxon>
        <taxon>Chiroptera</taxon>
        <taxon>Yangochiroptera</taxon>
        <taxon>Vespertilionidae</taxon>
        <taxon>Cnephaeus</taxon>
    </lineage>
</organism>
<dbReference type="InterPro" id="IPR017452">
    <property type="entry name" value="GPCR_Rhodpsn_7TM"/>
</dbReference>
<keyword evidence="7" id="KW-1015">Disulfide bond</keyword>
<feature type="domain" description="G-protein coupled receptors family 1 profile" evidence="13">
    <location>
        <begin position="43"/>
        <end position="257"/>
    </location>
</feature>
<feature type="compositionally biased region" description="Low complexity" evidence="11">
    <location>
        <begin position="297"/>
        <end position="308"/>
    </location>
</feature>
<feature type="transmembrane region" description="Helical" evidence="12">
    <location>
        <begin position="104"/>
        <end position="122"/>
    </location>
</feature>
<reference evidence="14" key="1">
    <citation type="submission" date="2023-06" db="EMBL/GenBank/DDBJ databases">
        <title>Reference genome for the Northern bat (Eptesicus nilssonii), a most northern bat species.</title>
        <authorList>
            <person name="Laine V.N."/>
            <person name="Pulliainen A.T."/>
            <person name="Lilley T.M."/>
        </authorList>
    </citation>
    <scope>NUCLEOTIDE SEQUENCE</scope>
    <source>
        <strain evidence="14">BLF_Eptnil</strain>
        <tissue evidence="14">Kidney</tissue>
    </source>
</reference>
<feature type="transmembrane region" description="Helical" evidence="12">
    <location>
        <begin position="190"/>
        <end position="216"/>
    </location>
</feature>
<evidence type="ECO:0000256" key="6">
    <source>
        <dbReference type="ARBA" id="ARBA00023136"/>
    </source>
</evidence>
<feature type="compositionally biased region" description="Polar residues" evidence="11">
    <location>
        <begin position="310"/>
        <end position="322"/>
    </location>
</feature>
<evidence type="ECO:0000256" key="1">
    <source>
        <dbReference type="ARBA" id="ARBA00004651"/>
    </source>
</evidence>
<dbReference type="Gene3D" id="1.20.1070.10">
    <property type="entry name" value="Rhodopsin 7-helix transmembrane proteins"/>
    <property type="match status" value="1"/>
</dbReference>
<accession>A0AA40HRU0</accession>
<keyword evidence="5" id="KW-0297">G-protein coupled receptor</keyword>
<evidence type="ECO:0000256" key="7">
    <source>
        <dbReference type="ARBA" id="ARBA00023157"/>
    </source>
</evidence>
<evidence type="ECO:0000256" key="5">
    <source>
        <dbReference type="ARBA" id="ARBA00023040"/>
    </source>
</evidence>
<feature type="transmembrane region" description="Helical" evidence="12">
    <location>
        <begin position="143"/>
        <end position="170"/>
    </location>
</feature>
<protein>
    <recommendedName>
        <fullName evidence="13">G-protein coupled receptors family 1 profile domain-containing protein</fullName>
    </recommendedName>
</protein>
<dbReference type="GO" id="GO:0045029">
    <property type="term" value="F:G protein-coupled UDP receptor activity"/>
    <property type="evidence" value="ECO:0007669"/>
    <property type="project" value="TreeGrafter"/>
</dbReference>